<dbReference type="PIRSF" id="PIRSF019302">
    <property type="entry name" value="UCP019302"/>
    <property type="match status" value="1"/>
</dbReference>
<dbReference type="Proteomes" id="UP001438953">
    <property type="component" value="Unassembled WGS sequence"/>
</dbReference>
<keyword evidence="2" id="KW-1185">Reference proteome</keyword>
<evidence type="ECO:0000313" key="1">
    <source>
        <dbReference type="EMBL" id="MER5172872.1"/>
    </source>
</evidence>
<organism evidence="1 2">
    <name type="scientific">Thioclava kandeliae</name>
    <dbReference type="NCBI Taxonomy" id="3070818"/>
    <lineage>
        <taxon>Bacteria</taxon>
        <taxon>Pseudomonadati</taxon>
        <taxon>Pseudomonadota</taxon>
        <taxon>Alphaproteobacteria</taxon>
        <taxon>Rhodobacterales</taxon>
        <taxon>Paracoccaceae</taxon>
        <taxon>Thioclava</taxon>
    </lineage>
</organism>
<gene>
    <name evidence="1" type="ORF">VSX56_13930</name>
</gene>
<dbReference type="RefSeq" id="WP_339115303.1">
    <property type="nucleotide sequence ID" value="NZ_JAYWLC010000012.1"/>
</dbReference>
<proteinExistence type="predicted"/>
<sequence>MIQPSASFKDNLQQLPPIDALARIELLDATGTVVDTIENEAGRKGSLAVYNYIAGTFEALDAKAAAHAVAVFAEHGEEAKSHRGSHPNIDRLLDIIGGAPALALRPVLAA</sequence>
<dbReference type="Pfam" id="PF10084">
    <property type="entry name" value="DUF2322"/>
    <property type="match status" value="1"/>
</dbReference>
<dbReference type="EMBL" id="JAYWLC010000012">
    <property type="protein sequence ID" value="MER5172872.1"/>
    <property type="molecule type" value="Genomic_DNA"/>
</dbReference>
<name>A0ABV1SIZ3_9RHOB</name>
<reference evidence="1 2" key="1">
    <citation type="submission" date="2024-06" db="EMBL/GenBank/DDBJ databases">
        <title>Thioclava kandeliae sp. nov. from a rhizosphere soil sample of Kandelia candel in a mangrove.</title>
        <authorList>
            <person name="Mu T."/>
        </authorList>
    </citation>
    <scope>NUCLEOTIDE SEQUENCE [LARGE SCALE GENOMIC DNA]</scope>
    <source>
        <strain evidence="1 2">CPCC 100088</strain>
    </source>
</reference>
<protein>
    <submittedName>
        <fullName evidence="1">DUF2322 family protein</fullName>
    </submittedName>
</protein>
<evidence type="ECO:0000313" key="2">
    <source>
        <dbReference type="Proteomes" id="UP001438953"/>
    </source>
</evidence>
<comment type="caution">
    <text evidence="1">The sequence shown here is derived from an EMBL/GenBank/DDBJ whole genome shotgun (WGS) entry which is preliminary data.</text>
</comment>
<accession>A0ABV1SIZ3</accession>
<dbReference type="InterPro" id="IPR016755">
    <property type="entry name" value="UCP019302"/>
</dbReference>